<dbReference type="PANTHER" id="PTHR10746:SF6">
    <property type="entry name" value="LARGE RIBOSOMAL SUBUNIT PROTEIN UL4M"/>
    <property type="match status" value="1"/>
</dbReference>
<dbReference type="GO" id="GO:0003735">
    <property type="term" value="F:structural constituent of ribosome"/>
    <property type="evidence" value="ECO:0007669"/>
    <property type="project" value="InterPro"/>
</dbReference>
<comment type="subunit">
    <text evidence="5">Part of the 50S ribosomal subunit.</text>
</comment>
<evidence type="ECO:0000256" key="2">
    <source>
        <dbReference type="ARBA" id="ARBA00022980"/>
    </source>
</evidence>
<accession>A0A9D2GUE4</accession>
<protein>
    <recommendedName>
        <fullName evidence="4 5">Large ribosomal subunit protein uL4</fullName>
    </recommendedName>
</protein>
<dbReference type="InterPro" id="IPR013005">
    <property type="entry name" value="Ribosomal_uL4-like"/>
</dbReference>
<dbReference type="InterPro" id="IPR002136">
    <property type="entry name" value="Ribosomal_uL4"/>
</dbReference>
<keyword evidence="2 5" id="KW-0689">Ribosomal protein</keyword>
<dbReference type="GO" id="GO:0006412">
    <property type="term" value="P:translation"/>
    <property type="evidence" value="ECO:0007669"/>
    <property type="project" value="UniProtKB-UniRule"/>
</dbReference>
<dbReference type="AlphaFoldDB" id="A0A9D2GUE4"/>
<dbReference type="GO" id="GO:0005840">
    <property type="term" value="C:ribosome"/>
    <property type="evidence" value="ECO:0007669"/>
    <property type="project" value="UniProtKB-KW"/>
</dbReference>
<comment type="function">
    <text evidence="5">One of the primary rRNA binding proteins, this protein initially binds near the 5'-end of the 23S rRNA. It is important during the early stages of 50S assembly. It makes multiple contacts with different domains of the 23S rRNA in the assembled 50S subunit and ribosome.</text>
</comment>
<evidence type="ECO:0000256" key="6">
    <source>
        <dbReference type="SAM" id="MobiDB-lite"/>
    </source>
</evidence>
<reference evidence="7" key="1">
    <citation type="journal article" date="2021" name="PeerJ">
        <title>Extensive microbial diversity within the chicken gut microbiome revealed by metagenomics and culture.</title>
        <authorList>
            <person name="Gilroy R."/>
            <person name="Ravi A."/>
            <person name="Getino M."/>
            <person name="Pursley I."/>
            <person name="Horton D.L."/>
            <person name="Alikhan N.F."/>
            <person name="Baker D."/>
            <person name="Gharbi K."/>
            <person name="Hall N."/>
            <person name="Watson M."/>
            <person name="Adriaenssens E.M."/>
            <person name="Foster-Nyarko E."/>
            <person name="Jarju S."/>
            <person name="Secka A."/>
            <person name="Antonio M."/>
            <person name="Oren A."/>
            <person name="Chaudhuri R.R."/>
            <person name="La Ragione R."/>
            <person name="Hildebrand F."/>
            <person name="Pallen M.J."/>
        </authorList>
    </citation>
    <scope>NUCLEOTIDE SEQUENCE</scope>
    <source>
        <strain evidence="7">ChiW4-1371</strain>
    </source>
</reference>
<reference evidence="7" key="2">
    <citation type="submission" date="2021-04" db="EMBL/GenBank/DDBJ databases">
        <authorList>
            <person name="Gilroy R."/>
        </authorList>
    </citation>
    <scope>NUCLEOTIDE SEQUENCE</scope>
    <source>
        <strain evidence="7">ChiW4-1371</strain>
    </source>
</reference>
<dbReference type="NCBIfam" id="TIGR03953">
    <property type="entry name" value="rplD_bact"/>
    <property type="match status" value="1"/>
</dbReference>
<keyword evidence="5" id="KW-0694">RNA-binding</keyword>
<dbReference type="SUPFAM" id="SSF52166">
    <property type="entry name" value="Ribosomal protein L4"/>
    <property type="match status" value="1"/>
</dbReference>
<evidence type="ECO:0000256" key="4">
    <source>
        <dbReference type="ARBA" id="ARBA00035244"/>
    </source>
</evidence>
<gene>
    <name evidence="5 7" type="primary">rplD</name>
    <name evidence="7" type="ORF">H9804_04610</name>
</gene>
<comment type="function">
    <text evidence="5">Forms part of the polypeptide exit tunnel.</text>
</comment>
<dbReference type="Proteomes" id="UP000824176">
    <property type="component" value="Unassembled WGS sequence"/>
</dbReference>
<dbReference type="GO" id="GO:1990904">
    <property type="term" value="C:ribonucleoprotein complex"/>
    <property type="evidence" value="ECO:0007669"/>
    <property type="project" value="UniProtKB-KW"/>
</dbReference>
<keyword evidence="5" id="KW-0699">rRNA-binding</keyword>
<evidence type="ECO:0000256" key="3">
    <source>
        <dbReference type="ARBA" id="ARBA00023274"/>
    </source>
</evidence>
<dbReference type="EMBL" id="DXAQ01000073">
    <property type="protein sequence ID" value="HIZ89205.1"/>
    <property type="molecule type" value="Genomic_DNA"/>
</dbReference>
<dbReference type="Pfam" id="PF00573">
    <property type="entry name" value="Ribosomal_L4"/>
    <property type="match status" value="1"/>
</dbReference>
<feature type="region of interest" description="Disordered" evidence="6">
    <location>
        <begin position="52"/>
        <end position="80"/>
    </location>
</feature>
<evidence type="ECO:0000256" key="5">
    <source>
        <dbReference type="HAMAP-Rule" id="MF_01328"/>
    </source>
</evidence>
<dbReference type="Gene3D" id="3.40.1370.10">
    <property type="match status" value="1"/>
</dbReference>
<evidence type="ECO:0000313" key="8">
    <source>
        <dbReference type="Proteomes" id="UP000824176"/>
    </source>
</evidence>
<sequence length="213" mass="23279">MAKIDVFDVKNSKVGSAELHDAILDYPVNTVLIHEVVKMQLACRRAGTHATKTKGLVSGGGRKPWKQKGTGRARAGSSRSPLWRGGGTIFGPQPRDYSYSMPKKKVKNALRSAIHAKYDAGAVVVLDNLFVENGKTKEAVEILKAFNADRRVLIVVDAIDEKVARAFSNIPYADILHVNGLNVYDIMNSYKIIFLKNSLPMVEKATGVAVEGE</sequence>
<comment type="caution">
    <text evidence="7">The sequence shown here is derived from an EMBL/GenBank/DDBJ whole genome shotgun (WGS) entry which is preliminary data.</text>
</comment>
<dbReference type="GO" id="GO:0019843">
    <property type="term" value="F:rRNA binding"/>
    <property type="evidence" value="ECO:0007669"/>
    <property type="project" value="UniProtKB-UniRule"/>
</dbReference>
<comment type="similarity">
    <text evidence="1 5">Belongs to the universal ribosomal protein uL4 family.</text>
</comment>
<keyword evidence="3 5" id="KW-0687">Ribonucleoprotein</keyword>
<organism evidence="7 8">
    <name type="scientific">Candidatus Mucispirillum faecigallinarum</name>
    <dbReference type="NCBI Taxonomy" id="2838699"/>
    <lineage>
        <taxon>Bacteria</taxon>
        <taxon>Pseudomonadati</taxon>
        <taxon>Deferribacterota</taxon>
        <taxon>Deferribacteres</taxon>
        <taxon>Deferribacterales</taxon>
        <taxon>Mucispirillaceae</taxon>
        <taxon>Mucispirillum</taxon>
    </lineage>
</organism>
<dbReference type="PANTHER" id="PTHR10746">
    <property type="entry name" value="50S RIBOSOMAL PROTEIN L4"/>
    <property type="match status" value="1"/>
</dbReference>
<evidence type="ECO:0000313" key="7">
    <source>
        <dbReference type="EMBL" id="HIZ89205.1"/>
    </source>
</evidence>
<dbReference type="HAMAP" id="MF_01328_B">
    <property type="entry name" value="Ribosomal_uL4_B"/>
    <property type="match status" value="1"/>
</dbReference>
<proteinExistence type="inferred from homology"/>
<name>A0A9D2GUE4_9BACT</name>
<evidence type="ECO:0000256" key="1">
    <source>
        <dbReference type="ARBA" id="ARBA00010528"/>
    </source>
</evidence>
<dbReference type="InterPro" id="IPR023574">
    <property type="entry name" value="Ribosomal_uL4_dom_sf"/>
</dbReference>